<comment type="caution">
    <text evidence="1">The sequence shown here is derived from an EMBL/GenBank/DDBJ whole genome shotgun (WGS) entry which is preliminary data.</text>
</comment>
<keyword evidence="2" id="KW-1185">Reference proteome</keyword>
<dbReference type="EMBL" id="BGPR01048653">
    <property type="protein sequence ID" value="GBO25678.1"/>
    <property type="molecule type" value="Genomic_DNA"/>
</dbReference>
<dbReference type="AlphaFoldDB" id="A0A4Y2VMN1"/>
<gene>
    <name evidence="1" type="ORF">AVEN_51895_1</name>
</gene>
<proteinExistence type="predicted"/>
<sequence length="161" mass="17541">MAPGVGAVYLGQNFVSSGSPVIASQTADHWCQGQAPALTSGRPTDLHSTCSNRLWVARFSAASYAVQAIHELDAVPSQWWPDAGLLRDKCNSTMSHCFHQSSTVDASCRLSSVFCVTRRRSFSRPISRPLSSRPLDNLYASQSGVKGVPVDQIWFTHDSDK</sequence>
<evidence type="ECO:0000313" key="1">
    <source>
        <dbReference type="EMBL" id="GBO25678.1"/>
    </source>
</evidence>
<dbReference type="Proteomes" id="UP000499080">
    <property type="component" value="Unassembled WGS sequence"/>
</dbReference>
<reference evidence="1 2" key="1">
    <citation type="journal article" date="2019" name="Sci. Rep.">
        <title>Orb-weaving spider Araneus ventricosus genome elucidates the spidroin gene catalogue.</title>
        <authorList>
            <person name="Kono N."/>
            <person name="Nakamura H."/>
            <person name="Ohtoshi R."/>
            <person name="Moran D.A.P."/>
            <person name="Shinohara A."/>
            <person name="Yoshida Y."/>
            <person name="Fujiwara M."/>
            <person name="Mori M."/>
            <person name="Tomita M."/>
            <person name="Arakawa K."/>
        </authorList>
    </citation>
    <scope>NUCLEOTIDE SEQUENCE [LARGE SCALE GENOMIC DNA]</scope>
</reference>
<protein>
    <submittedName>
        <fullName evidence="1">Uncharacterized protein</fullName>
    </submittedName>
</protein>
<organism evidence="1 2">
    <name type="scientific">Araneus ventricosus</name>
    <name type="common">Orbweaver spider</name>
    <name type="synonym">Epeira ventricosa</name>
    <dbReference type="NCBI Taxonomy" id="182803"/>
    <lineage>
        <taxon>Eukaryota</taxon>
        <taxon>Metazoa</taxon>
        <taxon>Ecdysozoa</taxon>
        <taxon>Arthropoda</taxon>
        <taxon>Chelicerata</taxon>
        <taxon>Arachnida</taxon>
        <taxon>Araneae</taxon>
        <taxon>Araneomorphae</taxon>
        <taxon>Entelegynae</taxon>
        <taxon>Araneoidea</taxon>
        <taxon>Araneidae</taxon>
        <taxon>Araneus</taxon>
    </lineage>
</organism>
<name>A0A4Y2VMN1_ARAVE</name>
<evidence type="ECO:0000313" key="2">
    <source>
        <dbReference type="Proteomes" id="UP000499080"/>
    </source>
</evidence>
<accession>A0A4Y2VMN1</accession>